<dbReference type="EMBL" id="JBBMEX010000008">
    <property type="protein sequence ID" value="MEQ2558051.1"/>
    <property type="molecule type" value="Genomic_DNA"/>
</dbReference>
<keyword evidence="1" id="KW-0732">Signal</keyword>
<gene>
    <name evidence="2" type="ORF">WMO43_09235</name>
</gene>
<comment type="caution">
    <text evidence="2">The sequence shown here is derived from an EMBL/GenBank/DDBJ whole genome shotgun (WGS) entry which is preliminary data.</text>
</comment>
<dbReference type="PROSITE" id="PS51257">
    <property type="entry name" value="PROKAR_LIPOPROTEIN"/>
    <property type="match status" value="1"/>
</dbReference>
<evidence type="ECO:0000313" key="3">
    <source>
        <dbReference type="Proteomes" id="UP001454489"/>
    </source>
</evidence>
<keyword evidence="3" id="KW-1185">Reference proteome</keyword>
<feature type="chain" id="PRO_5046160627" evidence="1">
    <location>
        <begin position="23"/>
        <end position="148"/>
    </location>
</feature>
<dbReference type="RefSeq" id="WP_177963144.1">
    <property type="nucleotide sequence ID" value="NZ_JBBMEX010000008.1"/>
</dbReference>
<accession>A0ABV1HEA4</accession>
<organism evidence="2 3">
    <name type="scientific">Maccoyibacter intestinihominis</name>
    <dbReference type="NCBI Taxonomy" id="3133499"/>
    <lineage>
        <taxon>Bacteria</taxon>
        <taxon>Bacillati</taxon>
        <taxon>Bacillota</taxon>
        <taxon>Clostridia</taxon>
        <taxon>Lachnospirales</taxon>
        <taxon>Lachnospiraceae</taxon>
        <taxon>Maccoyibacter</taxon>
    </lineage>
</organism>
<name>A0ABV1HEA4_9FIRM</name>
<proteinExistence type="predicted"/>
<protein>
    <submittedName>
        <fullName evidence="2">FMN-binding protein</fullName>
    </submittedName>
</protein>
<sequence>MKKAICVSLILIAALLSGCSSKNEMKDGFYTAEMSDYSFGWKEYLCIMVKDDKVVYAEFNAKNPSGYIKAWDNAYMKNMKPVSGTYPNEYTRTYVSELIETQDPEKCETLTGATSSGTNFSKLSVAVVEQAKKGDSKIKIVKSETAEE</sequence>
<dbReference type="Proteomes" id="UP001454489">
    <property type="component" value="Unassembled WGS sequence"/>
</dbReference>
<reference evidence="2 3" key="1">
    <citation type="submission" date="2024-03" db="EMBL/GenBank/DDBJ databases">
        <title>Human intestinal bacterial collection.</title>
        <authorList>
            <person name="Pauvert C."/>
            <person name="Hitch T.C.A."/>
            <person name="Clavel T."/>
        </authorList>
    </citation>
    <scope>NUCLEOTIDE SEQUENCE [LARGE SCALE GENOMIC DNA]</scope>
    <source>
        <strain evidence="2 3">CLA-AA-H185</strain>
    </source>
</reference>
<evidence type="ECO:0000256" key="1">
    <source>
        <dbReference type="SAM" id="SignalP"/>
    </source>
</evidence>
<dbReference type="Gene3D" id="3.90.1010.20">
    <property type="match status" value="1"/>
</dbReference>
<evidence type="ECO:0000313" key="2">
    <source>
        <dbReference type="EMBL" id="MEQ2558051.1"/>
    </source>
</evidence>
<feature type="signal peptide" evidence="1">
    <location>
        <begin position="1"/>
        <end position="22"/>
    </location>
</feature>